<gene>
    <name evidence="9" type="ORF">CHU93_07805</name>
</gene>
<dbReference type="OrthoDB" id="9811314at2"/>
<keyword evidence="10" id="KW-1185">Reference proteome</keyword>
<keyword evidence="6" id="KW-0732">Signal</keyword>
<evidence type="ECO:0000256" key="4">
    <source>
        <dbReference type="ARBA" id="ARBA00022833"/>
    </source>
</evidence>
<feature type="chain" id="PRO_5012693952" evidence="6">
    <location>
        <begin position="34"/>
        <end position="944"/>
    </location>
</feature>
<evidence type="ECO:0000256" key="6">
    <source>
        <dbReference type="SAM" id="SignalP"/>
    </source>
</evidence>
<protein>
    <submittedName>
        <fullName evidence="9">Peptidase M16</fullName>
    </submittedName>
</protein>
<proteinExistence type="inferred from homology"/>
<feature type="signal peptide" evidence="6">
    <location>
        <begin position="1"/>
        <end position="33"/>
    </location>
</feature>
<feature type="domain" description="Peptidase M16 C-terminal" evidence="8">
    <location>
        <begin position="222"/>
        <end position="395"/>
    </location>
</feature>
<feature type="domain" description="Peptidase M16 N-terminal" evidence="7">
    <location>
        <begin position="64"/>
        <end position="181"/>
    </location>
</feature>
<dbReference type="GO" id="GO:0008237">
    <property type="term" value="F:metallopeptidase activity"/>
    <property type="evidence" value="ECO:0007669"/>
    <property type="project" value="UniProtKB-KW"/>
</dbReference>
<name>A0A255YL51_9SPHN</name>
<evidence type="ECO:0000259" key="8">
    <source>
        <dbReference type="Pfam" id="PF05193"/>
    </source>
</evidence>
<dbReference type="InterPro" id="IPR011249">
    <property type="entry name" value="Metalloenz_LuxS/M16"/>
</dbReference>
<dbReference type="EMBL" id="NOXT01000105">
    <property type="protein sequence ID" value="OYQ29394.1"/>
    <property type="molecule type" value="Genomic_DNA"/>
</dbReference>
<dbReference type="Gene3D" id="3.30.830.10">
    <property type="entry name" value="Metalloenzyme, LuxS/M16 peptidase-like"/>
    <property type="match status" value="4"/>
</dbReference>
<keyword evidence="4" id="KW-0862">Zinc</keyword>
<dbReference type="InterPro" id="IPR007863">
    <property type="entry name" value="Peptidase_M16_C"/>
</dbReference>
<evidence type="ECO:0000256" key="5">
    <source>
        <dbReference type="ARBA" id="ARBA00023049"/>
    </source>
</evidence>
<dbReference type="InterPro" id="IPR011765">
    <property type="entry name" value="Pept_M16_N"/>
</dbReference>
<sequence length="944" mass="101055">MHRQMPCFDGMSCMKPLMIAALAGLMLAQPVAAQPANPPAASIAALVDQVQLPYEQFTLPNGLRVIVHTDRKAPIVAVSVWYHIGSKDEPAGKSGFAHLFEHLMFYGSENNDGVFFKKLENVGATDANGTTWFDRTNYFENVPTQALELALFLESDRMGWLLGAVNQAKLDAQRGVVQNEKRQGDNEPFGLTGYAMLKALFPAGHPYAHDAIGSMADLNAASLADVQAWFRANYGPNNAVLVLAGDIDAATARTLVTKYFGAIPKGPEVKRLAAPVPRWDQERRETLYDKVPTPRLSWHWPVPGRLDRTSALADIGLTVLAGGPSSRLYNELVRKRKLAVAVSGGVQAYEKVGMAELEVRLAPGAKPEEVEAIVRQTLADFIATGPTADEVSRVATRNVAGTIRGLEAVGGFGGKAVALAEGAVYAGNPEQYRVELGWYAKATPADVQAAARDWLGKGAYVQTVLPGDRPAAEEVPPPPRPAKVAEPARGPARMAEPAVGAAPLLQWPAVERFTLANGLKVEFARRTTVPLVRMMLSLNGGMAADERGKLGIQSMALNLLDEGAAGMTGPQIAEARERLGAGIGTSAGQDRTRLTLDALASNLAPSLKLFADIVQRPDFPPAEIERVRGQQLAALAQEASNPIGIARRILTPALYGPDHPYGAPPSGLGTEGSVKAISRDDLIAWHKRWVRPDAGTLFVVGDITTAKLKAQLEAAFGNWRADPAVAAGAVMPATPPPLRQQRIILVDRPNSPQSLILAGSLLPVTGAQDLYAERAAADILGGLSTSRINMDIREEKNWAYGAFAGLSDGKGQLTSIIYAPVQTDRTGDSIKAMIDDIAAIKTAKPITGEERDRAVANSVLALPGEFERGTAFLSAMERNNLFGRPDDHYVTVAKRITALTTADLNRAVQLFGTDDLLWVVVGDAARVEPQLKQLGMAVEVRKGQ</sequence>
<organism evidence="9 10">
    <name type="scientific">Sandarakinorhabdus cyanobacteriorum</name>
    <dbReference type="NCBI Taxonomy" id="1981098"/>
    <lineage>
        <taxon>Bacteria</taxon>
        <taxon>Pseudomonadati</taxon>
        <taxon>Pseudomonadota</taxon>
        <taxon>Alphaproteobacteria</taxon>
        <taxon>Sphingomonadales</taxon>
        <taxon>Sphingosinicellaceae</taxon>
        <taxon>Sandarakinorhabdus</taxon>
    </lineage>
</organism>
<keyword evidence="3" id="KW-0378">Hydrolase</keyword>
<evidence type="ECO:0000256" key="1">
    <source>
        <dbReference type="ARBA" id="ARBA00007261"/>
    </source>
</evidence>
<evidence type="ECO:0000256" key="3">
    <source>
        <dbReference type="ARBA" id="ARBA00022801"/>
    </source>
</evidence>
<dbReference type="PANTHER" id="PTHR43690">
    <property type="entry name" value="NARDILYSIN"/>
    <property type="match status" value="1"/>
</dbReference>
<dbReference type="AlphaFoldDB" id="A0A255YL51"/>
<dbReference type="GO" id="GO:0046872">
    <property type="term" value="F:metal ion binding"/>
    <property type="evidence" value="ECO:0007669"/>
    <property type="project" value="InterPro"/>
</dbReference>
<evidence type="ECO:0000313" key="10">
    <source>
        <dbReference type="Proteomes" id="UP000216991"/>
    </source>
</evidence>
<keyword evidence="5" id="KW-0482">Metalloprotease</keyword>
<dbReference type="Proteomes" id="UP000216991">
    <property type="component" value="Unassembled WGS sequence"/>
</dbReference>
<dbReference type="Pfam" id="PF00675">
    <property type="entry name" value="Peptidase_M16"/>
    <property type="match status" value="1"/>
</dbReference>
<comment type="similarity">
    <text evidence="1">Belongs to the peptidase M16 family.</text>
</comment>
<feature type="domain" description="Peptidase M16 C-terminal" evidence="8">
    <location>
        <begin position="677"/>
        <end position="856"/>
    </location>
</feature>
<dbReference type="PANTHER" id="PTHR43690:SF17">
    <property type="entry name" value="PROTEIN YHJJ"/>
    <property type="match status" value="1"/>
</dbReference>
<accession>A0A255YL51</accession>
<comment type="caution">
    <text evidence="9">The sequence shown here is derived from an EMBL/GenBank/DDBJ whole genome shotgun (WGS) entry which is preliminary data.</text>
</comment>
<dbReference type="SUPFAM" id="SSF63411">
    <property type="entry name" value="LuxS/MPP-like metallohydrolase"/>
    <property type="match status" value="4"/>
</dbReference>
<dbReference type="Pfam" id="PF05193">
    <property type="entry name" value="Peptidase_M16_C"/>
    <property type="match status" value="2"/>
</dbReference>
<evidence type="ECO:0000256" key="2">
    <source>
        <dbReference type="ARBA" id="ARBA00022670"/>
    </source>
</evidence>
<dbReference type="InterPro" id="IPR050626">
    <property type="entry name" value="Peptidase_M16"/>
</dbReference>
<evidence type="ECO:0000313" key="9">
    <source>
        <dbReference type="EMBL" id="OYQ29394.1"/>
    </source>
</evidence>
<dbReference type="GO" id="GO:0006508">
    <property type="term" value="P:proteolysis"/>
    <property type="evidence" value="ECO:0007669"/>
    <property type="project" value="UniProtKB-KW"/>
</dbReference>
<keyword evidence="2" id="KW-0645">Protease</keyword>
<reference evidence="9 10" key="1">
    <citation type="submission" date="2017-07" db="EMBL/GenBank/DDBJ databases">
        <title>Sandarakinorhabdus cyanobacteriorum sp. nov., a novel bacterium isolated from cyanobacterial aggregates in a eutrophic lake.</title>
        <authorList>
            <person name="Cai H."/>
        </authorList>
    </citation>
    <scope>NUCLEOTIDE SEQUENCE [LARGE SCALE GENOMIC DNA]</scope>
    <source>
        <strain evidence="9 10">TH057</strain>
    </source>
</reference>
<evidence type="ECO:0000259" key="7">
    <source>
        <dbReference type="Pfam" id="PF00675"/>
    </source>
</evidence>